<reference evidence="5" key="1">
    <citation type="journal article" date="2015" name="PLoS Genet.">
        <title>The dynamic genome and transcriptome of the human fungal pathogen Blastomyces and close relative Emmonsia.</title>
        <authorList>
            <person name="Munoz J.F."/>
            <person name="Gauthier G.M."/>
            <person name="Desjardins C.A."/>
            <person name="Gallo J.E."/>
            <person name="Holder J."/>
            <person name="Sullivan T.D."/>
            <person name="Marty A.J."/>
            <person name="Carmen J.C."/>
            <person name="Chen Z."/>
            <person name="Ding L."/>
            <person name="Gujja S."/>
            <person name="Magrini V."/>
            <person name="Misas E."/>
            <person name="Mitreva M."/>
            <person name="Priest M."/>
            <person name="Saif S."/>
            <person name="Whiston E.A."/>
            <person name="Young S."/>
            <person name="Zeng Q."/>
            <person name="Goldman W.E."/>
            <person name="Mardis E.R."/>
            <person name="Taylor J.W."/>
            <person name="McEwen J.G."/>
            <person name="Clay O.K."/>
            <person name="Klein B.S."/>
            <person name="Cuomo C.A."/>
        </authorList>
    </citation>
    <scope>NUCLEOTIDE SEQUENCE [LARGE SCALE GENOMIC DNA]</scope>
    <source>
        <strain evidence="5">UAMH 139</strain>
    </source>
</reference>
<dbReference type="PANTHER" id="PTHR43662:SF7">
    <property type="entry name" value="DUF1996 DOMAIN-CONTAINING PROTEIN"/>
    <property type="match status" value="1"/>
</dbReference>
<feature type="compositionally biased region" description="Basic residues" evidence="1">
    <location>
        <begin position="554"/>
        <end position="568"/>
    </location>
</feature>
<dbReference type="Pfam" id="PF09362">
    <property type="entry name" value="DUF1996"/>
    <property type="match status" value="1"/>
</dbReference>
<name>A0A0H1BQ98_9EURO</name>
<comment type="caution">
    <text evidence="4">The sequence shown here is derived from an EMBL/GenBank/DDBJ whole genome shotgun (WGS) entry which is preliminary data.</text>
</comment>
<evidence type="ECO:0000256" key="1">
    <source>
        <dbReference type="SAM" id="MobiDB-lite"/>
    </source>
</evidence>
<feature type="region of interest" description="Disordered" evidence="1">
    <location>
        <begin position="544"/>
        <end position="568"/>
    </location>
</feature>
<proteinExistence type="predicted"/>
<dbReference type="PANTHER" id="PTHR43662">
    <property type="match status" value="1"/>
</dbReference>
<evidence type="ECO:0000313" key="5">
    <source>
        <dbReference type="Proteomes" id="UP000053573"/>
    </source>
</evidence>
<dbReference type="EMBL" id="LDEV01001643">
    <property type="protein sequence ID" value="KLJ11301.1"/>
    <property type="molecule type" value="Genomic_DNA"/>
</dbReference>
<feature type="chain" id="PRO_5005199495" description="DUF1996 domain-containing protein" evidence="2">
    <location>
        <begin position="17"/>
        <end position="568"/>
    </location>
</feature>
<dbReference type="InterPro" id="IPR018535">
    <property type="entry name" value="DUF1996"/>
</dbReference>
<evidence type="ECO:0000313" key="4">
    <source>
        <dbReference type="EMBL" id="KLJ11301.1"/>
    </source>
</evidence>
<dbReference type="STRING" id="2060906.A0A0H1BQ98"/>
<sequence length="568" mass="62081">MRLLVVLAATISPALAFWRLPCRGRVGLGPIDPIVDPGKRSGHVHALHGAGNLGLTNTYDELRASECTSCEVVEDMSLYWAPALYFENPDKSTELVKQVGGMLVYYLQRNEPGEKVHAFPPGLRMVAGSNFQRNFTDAQKNIGFTCLNYDKHPERYHIPHKLPDKNYIDTNCKHGIRSEIFFPSCWDGVRTDSPNHKDHMAYPSRIDNGFCPPGYPIRLVSIFFETIWDTSAYKGKAGRFVFSNGDPTGYGYHGDFMNGWDEKFLQKAVDECTSNSGTVQDCRQFTLQKDSAQNQCKMRTPPILEGETFDRRANGLPENAPISDGPGYAKPGTPPSEDPDKPSPSEGYPQPSSTATTSSVEEAPSSFPTGPPPPIEEAPSSFPTQPPPPTETEPPAGEDPDTNEPPTDDKPGNEPPTDDKPGNEPPTDDKPGNEPPTDDDDECEAPTDYPHSELPKPTKPPVVKPVDPQPTDEPLPSETEAPGYPSADYPSSAQPQITDAPDGECPAGEVVATSWSTNGNSVYKINYYEQVVVATITAAAAAAETAAPEDGSRKRDHVRMHKRHAHHH</sequence>
<dbReference type="Proteomes" id="UP000053573">
    <property type="component" value="Unassembled WGS sequence"/>
</dbReference>
<dbReference type="OrthoDB" id="74764at2759"/>
<evidence type="ECO:0000259" key="3">
    <source>
        <dbReference type="Pfam" id="PF09362"/>
    </source>
</evidence>
<feature type="region of interest" description="Disordered" evidence="1">
    <location>
        <begin position="313"/>
        <end position="510"/>
    </location>
</feature>
<dbReference type="AlphaFoldDB" id="A0A0H1BQ98"/>
<feature type="compositionally biased region" description="Basic and acidic residues" evidence="1">
    <location>
        <begin position="407"/>
        <end position="432"/>
    </location>
</feature>
<feature type="compositionally biased region" description="Low complexity" evidence="1">
    <location>
        <begin position="351"/>
        <end position="368"/>
    </location>
</feature>
<keyword evidence="5" id="KW-1185">Reference proteome</keyword>
<protein>
    <recommendedName>
        <fullName evidence="3">DUF1996 domain-containing protein</fullName>
    </recommendedName>
</protein>
<feature type="signal peptide" evidence="2">
    <location>
        <begin position="1"/>
        <end position="16"/>
    </location>
</feature>
<feature type="domain" description="DUF1996" evidence="3">
    <location>
        <begin position="32"/>
        <end position="260"/>
    </location>
</feature>
<evidence type="ECO:0000256" key="2">
    <source>
        <dbReference type="SAM" id="SignalP"/>
    </source>
</evidence>
<feature type="compositionally biased region" description="Acidic residues" evidence="1">
    <location>
        <begin position="436"/>
        <end position="445"/>
    </location>
</feature>
<keyword evidence="2" id="KW-0732">Signal</keyword>
<organism evidence="4 5">
    <name type="scientific">Blastomyces silverae</name>
    <dbReference type="NCBI Taxonomy" id="2060906"/>
    <lineage>
        <taxon>Eukaryota</taxon>
        <taxon>Fungi</taxon>
        <taxon>Dikarya</taxon>
        <taxon>Ascomycota</taxon>
        <taxon>Pezizomycotina</taxon>
        <taxon>Eurotiomycetes</taxon>
        <taxon>Eurotiomycetidae</taxon>
        <taxon>Onygenales</taxon>
        <taxon>Ajellomycetaceae</taxon>
        <taxon>Blastomyces</taxon>
    </lineage>
</organism>
<feature type="compositionally biased region" description="Pro residues" evidence="1">
    <location>
        <begin position="457"/>
        <end position="473"/>
    </location>
</feature>
<accession>A0A0H1BQ98</accession>
<gene>
    <name evidence="4" type="ORF">EMPG_13433</name>
</gene>